<dbReference type="GO" id="GO:0016199">
    <property type="term" value="P:axon midline choice point recognition"/>
    <property type="evidence" value="ECO:0007669"/>
    <property type="project" value="UniProtKB-ARBA"/>
</dbReference>
<feature type="region of interest" description="Disordered" evidence="12">
    <location>
        <begin position="490"/>
        <end position="601"/>
    </location>
</feature>
<evidence type="ECO:0000256" key="7">
    <source>
        <dbReference type="ARBA" id="ARBA00023015"/>
    </source>
</evidence>
<dbReference type="GO" id="GO:0007464">
    <property type="term" value="P:R3/R4 cell fate commitment"/>
    <property type="evidence" value="ECO:0007669"/>
    <property type="project" value="UniProtKB-ARBA"/>
</dbReference>
<feature type="compositionally biased region" description="Pro residues" evidence="12">
    <location>
        <begin position="274"/>
        <end position="286"/>
    </location>
</feature>
<organism evidence="14 15">
    <name type="scientific">Rhamnusium bicolor</name>
    <dbReference type="NCBI Taxonomy" id="1586634"/>
    <lineage>
        <taxon>Eukaryota</taxon>
        <taxon>Metazoa</taxon>
        <taxon>Ecdysozoa</taxon>
        <taxon>Arthropoda</taxon>
        <taxon>Hexapoda</taxon>
        <taxon>Insecta</taxon>
        <taxon>Pterygota</taxon>
        <taxon>Neoptera</taxon>
        <taxon>Endopterygota</taxon>
        <taxon>Coleoptera</taxon>
        <taxon>Polyphaga</taxon>
        <taxon>Cucujiformia</taxon>
        <taxon>Chrysomeloidea</taxon>
        <taxon>Cerambycidae</taxon>
        <taxon>Lepturinae</taxon>
        <taxon>Rhagiini</taxon>
        <taxon>Rhamnusium</taxon>
    </lineage>
</organism>
<gene>
    <name evidence="14" type="ORF">NQ314_007324</name>
</gene>
<accession>A0AAV8YQ91</accession>
<dbReference type="Gene3D" id="3.30.710.10">
    <property type="entry name" value="Potassium Channel Kv1.1, Chain A"/>
    <property type="match status" value="1"/>
</dbReference>
<keyword evidence="7" id="KW-0805">Transcription regulation</keyword>
<reference evidence="14" key="1">
    <citation type="journal article" date="2023" name="Insect Mol. Biol.">
        <title>Genome sequencing provides insights into the evolution of gene families encoding plant cell wall-degrading enzymes in longhorned beetles.</title>
        <authorList>
            <person name="Shin N.R."/>
            <person name="Okamura Y."/>
            <person name="Kirsch R."/>
            <person name="Pauchet Y."/>
        </authorList>
    </citation>
    <scope>NUCLEOTIDE SEQUENCE</scope>
    <source>
        <strain evidence="14">RBIC_L_NR</strain>
    </source>
</reference>
<keyword evidence="15" id="KW-1185">Reference proteome</keyword>
<keyword evidence="9" id="KW-0539">Nucleus</keyword>
<evidence type="ECO:0000256" key="2">
    <source>
        <dbReference type="ARBA" id="ARBA00011764"/>
    </source>
</evidence>
<dbReference type="Proteomes" id="UP001162156">
    <property type="component" value="Unassembled WGS sequence"/>
</dbReference>
<dbReference type="GO" id="GO:0043565">
    <property type="term" value="F:sequence-specific DNA binding"/>
    <property type="evidence" value="ECO:0007669"/>
    <property type="project" value="InterPro"/>
</dbReference>
<feature type="compositionally biased region" description="Polar residues" evidence="12">
    <location>
        <begin position="582"/>
        <end position="595"/>
    </location>
</feature>
<dbReference type="SMART" id="SM00225">
    <property type="entry name" value="BTB"/>
    <property type="match status" value="1"/>
</dbReference>
<evidence type="ECO:0000256" key="1">
    <source>
        <dbReference type="ARBA" id="ARBA00004123"/>
    </source>
</evidence>
<feature type="compositionally biased region" description="Basic residues" evidence="12">
    <location>
        <begin position="513"/>
        <end position="522"/>
    </location>
</feature>
<feature type="region of interest" description="Disordered" evidence="12">
    <location>
        <begin position="403"/>
        <end position="467"/>
    </location>
</feature>
<protein>
    <recommendedName>
        <fullName evidence="3">Regulatory protein zeste</fullName>
    </recommendedName>
</protein>
<dbReference type="GO" id="GO:0008406">
    <property type="term" value="P:gonad development"/>
    <property type="evidence" value="ECO:0007669"/>
    <property type="project" value="UniProtKB-ARBA"/>
</dbReference>
<dbReference type="GO" id="GO:0045476">
    <property type="term" value="P:nurse cell apoptotic process"/>
    <property type="evidence" value="ECO:0007669"/>
    <property type="project" value="UniProtKB-ARBA"/>
</dbReference>
<dbReference type="GO" id="GO:0048813">
    <property type="term" value="P:dendrite morphogenesis"/>
    <property type="evidence" value="ECO:0007669"/>
    <property type="project" value="UniProtKB-ARBA"/>
</dbReference>
<dbReference type="GO" id="GO:0006357">
    <property type="term" value="P:regulation of transcription by RNA polymerase II"/>
    <property type="evidence" value="ECO:0007669"/>
    <property type="project" value="TreeGrafter"/>
</dbReference>
<dbReference type="AlphaFoldDB" id="A0AAV8YQ91"/>
<feature type="domain" description="BTB" evidence="13">
    <location>
        <begin position="316"/>
        <end position="382"/>
    </location>
</feature>
<dbReference type="GO" id="GO:0035167">
    <property type="term" value="P:larval lymph gland hemopoiesis"/>
    <property type="evidence" value="ECO:0007669"/>
    <property type="project" value="UniProtKB-ARBA"/>
</dbReference>
<keyword evidence="4" id="KW-0217">Developmental protein</keyword>
<evidence type="ECO:0000313" key="14">
    <source>
        <dbReference type="EMBL" id="KAJ8953714.1"/>
    </source>
</evidence>
<proteinExistence type="predicted"/>
<evidence type="ECO:0000256" key="8">
    <source>
        <dbReference type="ARBA" id="ARBA00023163"/>
    </source>
</evidence>
<dbReference type="Pfam" id="PF13873">
    <property type="entry name" value="Myb_DNA-bind_5"/>
    <property type="match status" value="1"/>
</dbReference>
<dbReference type="PROSITE" id="PS50097">
    <property type="entry name" value="BTB"/>
    <property type="match status" value="1"/>
</dbReference>
<dbReference type="InterPro" id="IPR011333">
    <property type="entry name" value="SKP1/BTB/POZ_sf"/>
</dbReference>
<name>A0AAV8YQ91_9CUCU</name>
<dbReference type="InterPro" id="IPR010921">
    <property type="entry name" value="Trp_repressor/repl_initiator"/>
</dbReference>
<dbReference type="SUPFAM" id="SSF54695">
    <property type="entry name" value="POZ domain"/>
    <property type="match status" value="1"/>
</dbReference>
<comment type="subunit">
    <text evidence="2">Self-associates forming complexes of several hundred monomers.</text>
</comment>
<dbReference type="EMBL" id="JANEYF010001958">
    <property type="protein sequence ID" value="KAJ8953714.1"/>
    <property type="molecule type" value="Genomic_DNA"/>
</dbReference>
<evidence type="ECO:0000256" key="9">
    <source>
        <dbReference type="ARBA" id="ARBA00023242"/>
    </source>
</evidence>
<dbReference type="PANTHER" id="PTHR23110:SF111">
    <property type="entry name" value="LONGITUDINALS LACKING PROTEIN, ISOFORMS F_I_K_T"/>
    <property type="match status" value="1"/>
</dbReference>
<evidence type="ECO:0000256" key="4">
    <source>
        <dbReference type="ARBA" id="ARBA00022473"/>
    </source>
</evidence>
<dbReference type="Pfam" id="PF00651">
    <property type="entry name" value="BTB"/>
    <property type="match status" value="1"/>
</dbReference>
<dbReference type="PANTHER" id="PTHR23110">
    <property type="entry name" value="BTB DOMAIN TRANSCRIPTION FACTOR"/>
    <property type="match status" value="1"/>
</dbReference>
<evidence type="ECO:0000256" key="12">
    <source>
        <dbReference type="SAM" id="MobiDB-lite"/>
    </source>
</evidence>
<dbReference type="SUPFAM" id="SSF48295">
    <property type="entry name" value="TrpR-like"/>
    <property type="match status" value="1"/>
</dbReference>
<comment type="subcellular location">
    <subcellularLocation>
        <location evidence="1">Nucleus</location>
    </subcellularLocation>
</comment>
<feature type="compositionally biased region" description="Basic and acidic residues" evidence="12">
    <location>
        <begin position="409"/>
        <end position="429"/>
    </location>
</feature>
<evidence type="ECO:0000256" key="5">
    <source>
        <dbReference type="ARBA" id="ARBA00022782"/>
    </source>
</evidence>
<dbReference type="InterPro" id="IPR028002">
    <property type="entry name" value="Myb_DNA-bind_5"/>
</dbReference>
<dbReference type="GO" id="GO:0045467">
    <property type="term" value="P:R7 cell development"/>
    <property type="evidence" value="ECO:0007669"/>
    <property type="project" value="UniProtKB-ARBA"/>
</dbReference>
<evidence type="ECO:0000256" key="3">
    <source>
        <dbReference type="ARBA" id="ARBA00016807"/>
    </source>
</evidence>
<evidence type="ECO:0000256" key="11">
    <source>
        <dbReference type="ARBA" id="ARBA00037382"/>
    </source>
</evidence>
<keyword evidence="5" id="KW-0221">Differentiation</keyword>
<sequence length="601" mass="69651">MADLSNKKVRKSNFSPEEVEALVNTVGIHHNILYGKFAKRAGNKHARHKVWLDVTKQVNRVSIERRTLQEVKNKWKKCQHLYREPDNMDFSEDFVVPNVWEPLTTIKGLYKMKNKSKHRSNKNNKRLTIRQCTSYEPDFKKAVVLYAEQKSTSEAKRRYGISESNIRRWRRLKNDILEKASQPKTTRKSGRTNNMFEGSFEDFDAFDLSSSLVLVWDYTIIQGRYLFLIPRQNVTDSMPLEQRLIKTPAEQEPVLQSQPLSPTKLKVTRQTAKPPQPSPKPPTPEPPNEEVCLRWNSHHSNMQSTFPNLLLREQYVDATLVAEGQTLKCHRLILSSCSPYFEEVLSGISPFQHPVLFMKDIPFWILKSLCDFMYAGEVHIFQNKLEELLAVAEMLKIKGLAGKTEGTTEESKPAEPLKEEKKDERELKDRKKHPQPALPVEMPTPKTNSKSFKSSHTSKKTVEKVHKESIKNDDILDPLDLLEPVYEELTKESKPASVPTKFKECKSMPIKKGLPKKLKKRKFSEEREESPPPMFLSRKGTRSRPNVKIPKYYHTHYERVSKKSRISRIHYSTGAPHRPSRSTHGSGRNQSGTSRLSRRRY</sequence>
<dbReference type="InterPro" id="IPR000210">
    <property type="entry name" value="BTB/POZ_dom"/>
</dbReference>
<dbReference type="InterPro" id="IPR051095">
    <property type="entry name" value="Dros_DevTransReg"/>
</dbReference>
<dbReference type="GO" id="GO:0005634">
    <property type="term" value="C:nucleus"/>
    <property type="evidence" value="ECO:0007669"/>
    <property type="project" value="UniProtKB-SubCell"/>
</dbReference>
<keyword evidence="6" id="KW-0524">Neurogenesis</keyword>
<evidence type="ECO:0000313" key="15">
    <source>
        <dbReference type="Proteomes" id="UP001162156"/>
    </source>
</evidence>
<comment type="caution">
    <text evidence="14">The sequence shown here is derived from an EMBL/GenBank/DDBJ whole genome shotgun (WGS) entry which is preliminary data.</text>
</comment>
<dbReference type="CDD" id="cd18315">
    <property type="entry name" value="BTB_POZ_BAB-like"/>
    <property type="match status" value="1"/>
</dbReference>
<evidence type="ECO:0000256" key="10">
    <source>
        <dbReference type="ARBA" id="ARBA00025466"/>
    </source>
</evidence>
<comment type="function">
    <text evidence="10">Involved in transvection phenomena (= synapsis-dependent gene expression), where the synaptic pairing of chromosomes carrying genes with which zeste interacts influences the expression of these genes. Zeste binds to DNA and stimulates transcription from a nearby promoter.</text>
</comment>
<keyword evidence="8" id="KW-0804">Transcription</keyword>
<dbReference type="GO" id="GO:0007526">
    <property type="term" value="P:larval somatic muscle development"/>
    <property type="evidence" value="ECO:0007669"/>
    <property type="project" value="UniProtKB-ARBA"/>
</dbReference>
<feature type="region of interest" description="Disordered" evidence="12">
    <location>
        <begin position="247"/>
        <end position="291"/>
    </location>
</feature>
<feature type="compositionally biased region" description="Low complexity" evidence="12">
    <location>
        <begin position="446"/>
        <end position="455"/>
    </location>
</feature>
<comment type="function">
    <text evidence="11">Putative transcription factor required for axon growth and guidance in the central and peripheral nervous systems. Repels CNS axons away from the midline by promoting the expression of the midline repellent sli and its receptor robo.</text>
</comment>
<evidence type="ECO:0000259" key="13">
    <source>
        <dbReference type="PROSITE" id="PS50097"/>
    </source>
</evidence>
<evidence type="ECO:0000256" key="6">
    <source>
        <dbReference type="ARBA" id="ARBA00022902"/>
    </source>
</evidence>